<dbReference type="Proteomes" id="UP000268093">
    <property type="component" value="Unassembled WGS sequence"/>
</dbReference>
<evidence type="ECO:0000313" key="3">
    <source>
        <dbReference type="Proteomes" id="UP000268093"/>
    </source>
</evidence>
<keyword evidence="1" id="KW-1133">Transmembrane helix</keyword>
<organism evidence="2 3">
    <name type="scientific">Jimgerdemannia flammicorona</name>
    <dbReference type="NCBI Taxonomy" id="994334"/>
    <lineage>
        <taxon>Eukaryota</taxon>
        <taxon>Fungi</taxon>
        <taxon>Fungi incertae sedis</taxon>
        <taxon>Mucoromycota</taxon>
        <taxon>Mucoromycotina</taxon>
        <taxon>Endogonomycetes</taxon>
        <taxon>Endogonales</taxon>
        <taxon>Endogonaceae</taxon>
        <taxon>Jimgerdemannia</taxon>
    </lineage>
</organism>
<evidence type="ECO:0000256" key="1">
    <source>
        <dbReference type="SAM" id="Phobius"/>
    </source>
</evidence>
<keyword evidence="1" id="KW-0472">Membrane</keyword>
<gene>
    <name evidence="2" type="ORF">BC936DRAFT_150045</name>
</gene>
<dbReference type="EMBL" id="RBNI01009789">
    <property type="protein sequence ID" value="RUP44023.1"/>
    <property type="molecule type" value="Genomic_DNA"/>
</dbReference>
<feature type="transmembrane region" description="Helical" evidence="1">
    <location>
        <begin position="38"/>
        <end position="55"/>
    </location>
</feature>
<protein>
    <recommendedName>
        <fullName evidence="4">Protein kinase domain-containing protein</fullName>
    </recommendedName>
</protein>
<evidence type="ECO:0008006" key="4">
    <source>
        <dbReference type="Google" id="ProtNLM"/>
    </source>
</evidence>
<reference evidence="2 3" key="1">
    <citation type="journal article" date="2018" name="New Phytol.">
        <title>Phylogenomics of Endogonaceae and evolution of mycorrhizas within Mucoromycota.</title>
        <authorList>
            <person name="Chang Y."/>
            <person name="Desiro A."/>
            <person name="Na H."/>
            <person name="Sandor L."/>
            <person name="Lipzen A."/>
            <person name="Clum A."/>
            <person name="Barry K."/>
            <person name="Grigoriev I.V."/>
            <person name="Martin F.M."/>
            <person name="Stajich J.E."/>
            <person name="Smith M.E."/>
            <person name="Bonito G."/>
            <person name="Spatafora J.W."/>
        </authorList>
    </citation>
    <scope>NUCLEOTIDE SEQUENCE [LARGE SCALE GENOMIC DNA]</scope>
    <source>
        <strain evidence="2 3">GMNB39</strain>
    </source>
</reference>
<dbReference type="AlphaFoldDB" id="A0A433CZK3"/>
<keyword evidence="3" id="KW-1185">Reference proteome</keyword>
<name>A0A433CZK3_9FUNG</name>
<sequence>MWNCLSSWASNGHIRFCKLSPEFAARQGHSYELFGIEIWALAIVLFKVIFTTFLWKRATDNDLLLSMHSDMTFTGACKD</sequence>
<keyword evidence="1" id="KW-0812">Transmembrane</keyword>
<comment type="caution">
    <text evidence="2">The sequence shown here is derived from an EMBL/GenBank/DDBJ whole genome shotgun (WGS) entry which is preliminary data.</text>
</comment>
<proteinExistence type="predicted"/>
<evidence type="ECO:0000313" key="2">
    <source>
        <dbReference type="EMBL" id="RUP44023.1"/>
    </source>
</evidence>
<accession>A0A433CZK3</accession>